<dbReference type="EMBL" id="CP113432">
    <property type="protein sequence ID" value="WAI47234.1"/>
    <property type="molecule type" value="Genomic_DNA"/>
</dbReference>
<sequence length="210" mass="23573">MPSLPHLARRPTLAMLLLCTALTLIAWRFVQPESQAPPNPSAFQQRWTQGKVILLVRHMERCDRSNAPCLGAADGITARAGEIARVLGDTIAGYGLTSTDIYSSPLTRTAQTADLMFDHTVTRQDWLYSCKDDDMLSHIRQHKAEHRNLVLVTHSECFDRLLQNLHQDEGETPEYGETLVLFDNEARAPHIAGEIGTHDWAELRHKPNAS</sequence>
<accession>A0ABY6ZR24</accession>
<protein>
    <submittedName>
        <fullName evidence="1">Histidine phosphatase family protein</fullName>
    </submittedName>
</protein>
<dbReference type="InterPro" id="IPR029033">
    <property type="entry name" value="His_PPase_superfam"/>
</dbReference>
<evidence type="ECO:0000313" key="1">
    <source>
        <dbReference type="EMBL" id="WAI47234.1"/>
    </source>
</evidence>
<dbReference type="Gene3D" id="3.40.50.1240">
    <property type="entry name" value="Phosphoglycerate mutase-like"/>
    <property type="match status" value="1"/>
</dbReference>
<dbReference type="Proteomes" id="UP001163624">
    <property type="component" value="Chromosome"/>
</dbReference>
<evidence type="ECO:0000313" key="2">
    <source>
        <dbReference type="Proteomes" id="UP001163624"/>
    </source>
</evidence>
<reference evidence="1" key="1">
    <citation type="submission" date="2022-11" db="EMBL/GenBank/DDBJ databases">
        <title>Pseudomonas triclosanedens sp. nov., a triclosan degrader isolated from activated sludge.</title>
        <authorList>
            <person name="Yin Y."/>
            <person name="Lu Z."/>
        </authorList>
    </citation>
    <scope>NUCLEOTIDE SEQUENCE</scope>
    <source>
        <strain evidence="1">ZM23</strain>
    </source>
</reference>
<dbReference type="SUPFAM" id="SSF53254">
    <property type="entry name" value="Phosphoglycerate mutase-like"/>
    <property type="match status" value="1"/>
</dbReference>
<keyword evidence="2" id="KW-1185">Reference proteome</keyword>
<dbReference type="CDD" id="cd07040">
    <property type="entry name" value="HP"/>
    <property type="match status" value="1"/>
</dbReference>
<dbReference type="RefSeq" id="WP_254473905.1">
    <property type="nucleotide sequence ID" value="NZ_CP113432.1"/>
</dbReference>
<proteinExistence type="predicted"/>
<organism evidence="1 2">
    <name type="scientific">Pseudomonas triclosanedens</name>
    <dbReference type="NCBI Taxonomy" id="2961893"/>
    <lineage>
        <taxon>Bacteria</taxon>
        <taxon>Pseudomonadati</taxon>
        <taxon>Pseudomonadota</taxon>
        <taxon>Gammaproteobacteria</taxon>
        <taxon>Pseudomonadales</taxon>
        <taxon>Pseudomonadaceae</taxon>
        <taxon>Pseudomonas</taxon>
    </lineage>
</organism>
<name>A0ABY6ZR24_9PSED</name>
<gene>
    <name evidence="1" type="ORF">OU419_15765</name>
</gene>